<evidence type="ECO:0000313" key="1">
    <source>
        <dbReference type="EMBL" id="MSC81690.1"/>
    </source>
</evidence>
<comment type="caution">
    <text evidence="1">The sequence shown here is derived from an EMBL/GenBank/DDBJ whole genome shotgun (WGS) entry which is preliminary data.</text>
</comment>
<evidence type="ECO:0000313" key="2">
    <source>
        <dbReference type="Proteomes" id="UP000477010"/>
    </source>
</evidence>
<dbReference type="EMBL" id="WKQE01000022">
    <property type="protein sequence ID" value="MSC81690.1"/>
    <property type="molecule type" value="Genomic_DNA"/>
</dbReference>
<gene>
    <name evidence="1" type="ORF">GKD85_12940</name>
</gene>
<name>A0A6A8KFH4_9FIRM</name>
<accession>A0A6A8KFH4</accession>
<reference evidence="1 2" key="1">
    <citation type="journal article" date="2019" name="Nat. Med.">
        <title>A library of human gut bacterial isolates paired with longitudinal multiomics data enables mechanistic microbiome research.</title>
        <authorList>
            <person name="Poyet M."/>
            <person name="Groussin M."/>
            <person name="Gibbons S.M."/>
            <person name="Avila-Pacheco J."/>
            <person name="Jiang X."/>
            <person name="Kearney S.M."/>
            <person name="Perrotta A.R."/>
            <person name="Berdy B."/>
            <person name="Zhao S."/>
            <person name="Lieberman T.D."/>
            <person name="Swanson P.K."/>
            <person name="Smith M."/>
            <person name="Roesemann S."/>
            <person name="Alexander J.E."/>
            <person name="Rich S.A."/>
            <person name="Livny J."/>
            <person name="Vlamakis H."/>
            <person name="Clish C."/>
            <person name="Bullock K."/>
            <person name="Deik A."/>
            <person name="Scott J."/>
            <person name="Pierce K.A."/>
            <person name="Xavier R.J."/>
            <person name="Alm E.J."/>
        </authorList>
    </citation>
    <scope>NUCLEOTIDE SEQUENCE [LARGE SCALE GENOMIC DNA]</scope>
    <source>
        <strain evidence="1 2">BIOML-B9</strain>
    </source>
</reference>
<proteinExistence type="predicted"/>
<organism evidence="1 2">
    <name type="scientific">Faecalibacterium prausnitzii</name>
    <dbReference type="NCBI Taxonomy" id="853"/>
    <lineage>
        <taxon>Bacteria</taxon>
        <taxon>Bacillati</taxon>
        <taxon>Bacillota</taxon>
        <taxon>Clostridia</taxon>
        <taxon>Eubacteriales</taxon>
        <taxon>Oscillospiraceae</taxon>
        <taxon>Faecalibacterium</taxon>
    </lineage>
</organism>
<sequence>MSRKEQKMAKFSIMLFGIDSYTKNKMQLPYKLDAKSSDAALREARMCAMTFYPRFSETEKPDVEVVKR</sequence>
<dbReference type="AlphaFoldDB" id="A0A6A8KFH4"/>
<protein>
    <submittedName>
        <fullName evidence="1">Uncharacterized protein</fullName>
    </submittedName>
</protein>
<dbReference type="Proteomes" id="UP000477010">
    <property type="component" value="Unassembled WGS sequence"/>
</dbReference>